<accession>A0A5C6D1T4</accession>
<evidence type="ECO:0000313" key="1">
    <source>
        <dbReference type="EMBL" id="TWU31143.1"/>
    </source>
</evidence>
<name>A0A5C6D1T4_9BACT</name>
<dbReference type="Proteomes" id="UP000319143">
    <property type="component" value="Unassembled WGS sequence"/>
</dbReference>
<dbReference type="EMBL" id="SJPV01000018">
    <property type="protein sequence ID" value="TWU31143.1"/>
    <property type="molecule type" value="Genomic_DNA"/>
</dbReference>
<keyword evidence="2" id="KW-1185">Reference proteome</keyword>
<reference evidence="1 2" key="1">
    <citation type="submission" date="2019-02" db="EMBL/GenBank/DDBJ databases">
        <title>Deep-cultivation of Planctomycetes and their phenomic and genomic characterization uncovers novel biology.</title>
        <authorList>
            <person name="Wiegand S."/>
            <person name="Jogler M."/>
            <person name="Boedeker C."/>
            <person name="Pinto D."/>
            <person name="Vollmers J."/>
            <person name="Rivas-Marin E."/>
            <person name="Kohn T."/>
            <person name="Peeters S.H."/>
            <person name="Heuer A."/>
            <person name="Rast P."/>
            <person name="Oberbeckmann S."/>
            <person name="Bunk B."/>
            <person name="Jeske O."/>
            <person name="Meyerdierks A."/>
            <person name="Storesund J.E."/>
            <person name="Kallscheuer N."/>
            <person name="Luecker S."/>
            <person name="Lage O.M."/>
            <person name="Pohl T."/>
            <person name="Merkel B.J."/>
            <person name="Hornburger P."/>
            <person name="Mueller R.-W."/>
            <person name="Bruemmer F."/>
            <person name="Labrenz M."/>
            <person name="Spormann A.M."/>
            <person name="Op Den Camp H."/>
            <person name="Overmann J."/>
            <person name="Amann R."/>
            <person name="Jetten M.S.M."/>
            <person name="Mascher T."/>
            <person name="Medema M.H."/>
            <person name="Devos D.P."/>
            <person name="Kaster A.-K."/>
            <person name="Ovreas L."/>
            <person name="Rohde M."/>
            <person name="Galperin M.Y."/>
            <person name="Jogler C."/>
        </authorList>
    </citation>
    <scope>NUCLEOTIDE SEQUENCE [LARGE SCALE GENOMIC DNA]</scope>
    <source>
        <strain evidence="1 2">Poly41</strain>
    </source>
</reference>
<proteinExistence type="predicted"/>
<gene>
    <name evidence="1" type="ORF">Poly41_63340</name>
</gene>
<evidence type="ECO:0000313" key="2">
    <source>
        <dbReference type="Proteomes" id="UP000319143"/>
    </source>
</evidence>
<sequence length="283" mass="31792">MLVAAANTVIYNGQFEFFNHTSADRFTCVRTIRPFAAFLAMTIVLGGFGSEASTQEIGELSIPTLVNEAAGTAEPEKELEEALRELDYQFDRCFAWWGEVYDPESGGFFYSISSKRNPHYGPFIEATAKAIHVLEWTGMMQQTSPKFRAGVIRYFQSRQNMETGFFRDPDYQNTIVLYNTANLLNIIQCNGETFNLELRIKIVQRSTEILSTMHAQNGGFVTQIGKASPSQNGIRLADDVLESNTNATGLAHKARNLLIQLATGKDESYLYRYSDDFLKALPK</sequence>
<comment type="caution">
    <text evidence="1">The sequence shown here is derived from an EMBL/GenBank/DDBJ whole genome shotgun (WGS) entry which is preliminary data.</text>
</comment>
<dbReference type="OrthoDB" id="199854at2"/>
<dbReference type="RefSeq" id="WP_146531032.1">
    <property type="nucleotide sequence ID" value="NZ_SJPV01000018.1"/>
</dbReference>
<dbReference type="AlphaFoldDB" id="A0A5C6D1T4"/>
<organism evidence="1 2">
    <name type="scientific">Novipirellula artificiosorum</name>
    <dbReference type="NCBI Taxonomy" id="2528016"/>
    <lineage>
        <taxon>Bacteria</taxon>
        <taxon>Pseudomonadati</taxon>
        <taxon>Planctomycetota</taxon>
        <taxon>Planctomycetia</taxon>
        <taxon>Pirellulales</taxon>
        <taxon>Pirellulaceae</taxon>
        <taxon>Novipirellula</taxon>
    </lineage>
</organism>
<protein>
    <submittedName>
        <fullName evidence="1">Uncharacterized protein</fullName>
    </submittedName>
</protein>